<dbReference type="CDD" id="cd24052">
    <property type="entry name" value="ASKHA_NBD_HpPPX-GppA-like"/>
    <property type="match status" value="1"/>
</dbReference>
<evidence type="ECO:0000256" key="3">
    <source>
        <dbReference type="ARBA" id="ARBA00022801"/>
    </source>
</evidence>
<dbReference type="InterPro" id="IPR050273">
    <property type="entry name" value="GppA/Ppx_hydrolase"/>
</dbReference>
<dbReference type="RefSeq" id="WP_332080347.1">
    <property type="nucleotide sequence ID" value="NZ_JAZHYN010000005.1"/>
</dbReference>
<keyword evidence="8" id="KW-1185">Reference proteome</keyword>
<evidence type="ECO:0000313" key="7">
    <source>
        <dbReference type="EMBL" id="MEF3365441.1"/>
    </source>
</evidence>
<dbReference type="GO" id="GO:0004309">
    <property type="term" value="F:exopolyphosphatase activity"/>
    <property type="evidence" value="ECO:0007669"/>
    <property type="project" value="UniProtKB-EC"/>
</dbReference>
<reference evidence="7 8" key="1">
    <citation type="submission" date="2024-02" db="EMBL/GenBank/DDBJ databases">
        <authorList>
            <person name="Grouzdev D."/>
        </authorList>
    </citation>
    <scope>NUCLEOTIDE SEQUENCE [LARGE SCALE GENOMIC DNA]</scope>
    <source>
        <strain evidence="7 8">9N</strain>
    </source>
</reference>
<comment type="catalytic activity">
    <reaction evidence="4">
        <text>[phosphate](n) + H2O = [phosphate](n-1) + phosphate + H(+)</text>
        <dbReference type="Rhea" id="RHEA:21528"/>
        <dbReference type="Rhea" id="RHEA-COMP:9859"/>
        <dbReference type="Rhea" id="RHEA-COMP:14279"/>
        <dbReference type="ChEBI" id="CHEBI:15377"/>
        <dbReference type="ChEBI" id="CHEBI:15378"/>
        <dbReference type="ChEBI" id="CHEBI:16838"/>
        <dbReference type="ChEBI" id="CHEBI:43474"/>
        <dbReference type="EC" id="3.6.1.11"/>
    </reaction>
</comment>
<dbReference type="SUPFAM" id="SSF53067">
    <property type="entry name" value="Actin-like ATPase domain"/>
    <property type="match status" value="2"/>
</dbReference>
<dbReference type="PANTHER" id="PTHR30005:SF0">
    <property type="entry name" value="RETROGRADE REGULATION PROTEIN 2"/>
    <property type="match status" value="1"/>
</dbReference>
<accession>A0ABU7XG19</accession>
<dbReference type="EC" id="3.6.1.11" evidence="2"/>
<evidence type="ECO:0000259" key="5">
    <source>
        <dbReference type="Pfam" id="PF02541"/>
    </source>
</evidence>
<evidence type="ECO:0000313" key="8">
    <source>
        <dbReference type="Proteomes" id="UP001350748"/>
    </source>
</evidence>
<keyword evidence="3 7" id="KW-0378">Hydrolase</keyword>
<evidence type="ECO:0000256" key="2">
    <source>
        <dbReference type="ARBA" id="ARBA00012451"/>
    </source>
</evidence>
<proteinExistence type="inferred from homology"/>
<organism evidence="7 8">
    <name type="scientific">Methylocystis borbori</name>
    <dbReference type="NCBI Taxonomy" id="3118750"/>
    <lineage>
        <taxon>Bacteria</taxon>
        <taxon>Pseudomonadati</taxon>
        <taxon>Pseudomonadota</taxon>
        <taxon>Alphaproteobacteria</taxon>
        <taxon>Hyphomicrobiales</taxon>
        <taxon>Methylocystaceae</taxon>
        <taxon>Methylocystis</taxon>
    </lineage>
</organism>
<evidence type="ECO:0000256" key="1">
    <source>
        <dbReference type="ARBA" id="ARBA00007125"/>
    </source>
</evidence>
<dbReference type="InterPro" id="IPR043129">
    <property type="entry name" value="ATPase_NBD"/>
</dbReference>
<dbReference type="NCBIfam" id="TIGR03706">
    <property type="entry name" value="exo_poly_only"/>
    <property type="match status" value="1"/>
</dbReference>
<evidence type="ECO:0000259" key="6">
    <source>
        <dbReference type="Pfam" id="PF21697"/>
    </source>
</evidence>
<comment type="similarity">
    <text evidence="1">Belongs to the GppA/Ppx family.</text>
</comment>
<sequence>MLETWLRAVKDRRKGERLDAPSGPVAIVDIGSNSVRLVAYQALTRALTPIFNEKAMCGLGKGVVTTGRLPEDGVDKALNALRRYRALCETMGVGDIEAIATAAVRDAKNGPAFLDAARGAIRRDISLLSGKREAELSALGVISAVHQPDGVVGDLGGGSLELIDVGKDSLGKGVTLPLGGLALMDASRRSMREATRIARKAIADAKPLDHLKGRTFYAVGGTWRSLAKLHMRQRNYPLGVMHHYRIQTNEAADFAELVERIDSAALEDIDVVSAARRPLLAYGAIVLDEIIRRAKPREIVISAAGVREGLLYERLPPAERRIDPLLSATRELEATFARAPGYGDDLVNWTDAFMASGEIDETDEERRLRHAACLLSDIAWRAHPEYRAERAINIVTQGTFVSIDHPGRAFLSLAIVFRHEGPEGAEGLALLRSLLTTRLFMRARILGAIMRVAYLLSASMPGVLPRTRLRFANRVVMLTLPADYADLASERVLNRLKALGRLLGADAQIEIAPGTIAAANR</sequence>
<feature type="domain" description="Ppx/GppA phosphatase N-terminal" evidence="5">
    <location>
        <begin position="46"/>
        <end position="316"/>
    </location>
</feature>
<dbReference type="Pfam" id="PF02541">
    <property type="entry name" value="Ppx-GppA"/>
    <property type="match status" value="1"/>
</dbReference>
<dbReference type="InterPro" id="IPR022371">
    <property type="entry name" value="Exopolyphosphatase"/>
</dbReference>
<name>A0ABU7XG19_9HYPH</name>
<dbReference type="SUPFAM" id="SSF109604">
    <property type="entry name" value="HD-domain/PDEase-like"/>
    <property type="match status" value="1"/>
</dbReference>
<evidence type="ECO:0000256" key="4">
    <source>
        <dbReference type="ARBA" id="ARBA00047607"/>
    </source>
</evidence>
<dbReference type="Proteomes" id="UP001350748">
    <property type="component" value="Unassembled WGS sequence"/>
</dbReference>
<dbReference type="Gene3D" id="1.10.3210.10">
    <property type="entry name" value="Hypothetical protein af1432"/>
    <property type="match status" value="1"/>
</dbReference>
<comment type="caution">
    <text evidence="7">The sequence shown here is derived from an EMBL/GenBank/DDBJ whole genome shotgun (WGS) entry which is preliminary data.</text>
</comment>
<dbReference type="Pfam" id="PF21697">
    <property type="entry name" value="Ppx_C"/>
    <property type="match status" value="1"/>
</dbReference>
<feature type="domain" description="Exopolyphosphatase C-terminal" evidence="6">
    <location>
        <begin position="325"/>
        <end position="507"/>
    </location>
</feature>
<dbReference type="Gene3D" id="3.30.420.150">
    <property type="entry name" value="Exopolyphosphatase. Domain 2"/>
    <property type="match status" value="1"/>
</dbReference>
<protein>
    <recommendedName>
        <fullName evidence="2">exopolyphosphatase</fullName>
        <ecNumber evidence="2">3.6.1.11</ecNumber>
    </recommendedName>
</protein>
<dbReference type="Gene3D" id="3.30.420.40">
    <property type="match status" value="1"/>
</dbReference>
<dbReference type="PANTHER" id="PTHR30005">
    <property type="entry name" value="EXOPOLYPHOSPHATASE"/>
    <property type="match status" value="1"/>
</dbReference>
<dbReference type="EMBL" id="JAZHYN010000005">
    <property type="protein sequence ID" value="MEF3365441.1"/>
    <property type="molecule type" value="Genomic_DNA"/>
</dbReference>
<dbReference type="InterPro" id="IPR048951">
    <property type="entry name" value="Ppx_C"/>
</dbReference>
<gene>
    <name evidence="7" type="primary">ppx</name>
    <name evidence="7" type="ORF">V3H18_02720</name>
</gene>
<dbReference type="InterPro" id="IPR003695">
    <property type="entry name" value="Ppx_GppA_N"/>
</dbReference>